<dbReference type="InterPro" id="IPR036640">
    <property type="entry name" value="ABC1_TM_sf"/>
</dbReference>
<dbReference type="AlphaFoldDB" id="A0A382JZJ2"/>
<evidence type="ECO:0000256" key="1">
    <source>
        <dbReference type="ARBA" id="ARBA00004141"/>
    </source>
</evidence>
<dbReference type="SUPFAM" id="SSF90123">
    <property type="entry name" value="ABC transporter transmembrane region"/>
    <property type="match status" value="1"/>
</dbReference>
<evidence type="ECO:0000259" key="6">
    <source>
        <dbReference type="PROSITE" id="PS50929"/>
    </source>
</evidence>
<dbReference type="Gene3D" id="1.20.1560.10">
    <property type="entry name" value="ABC transporter type 1, transmembrane domain"/>
    <property type="match status" value="1"/>
</dbReference>
<feature type="transmembrane region" description="Helical" evidence="5">
    <location>
        <begin position="18"/>
        <end position="41"/>
    </location>
</feature>
<name>A0A382JZJ2_9ZZZZ</name>
<dbReference type="InterPro" id="IPR011527">
    <property type="entry name" value="ABC1_TM_dom"/>
</dbReference>
<dbReference type="Pfam" id="PF00664">
    <property type="entry name" value="ABC_membrane"/>
    <property type="match status" value="1"/>
</dbReference>
<dbReference type="PANTHER" id="PTHR43394:SF1">
    <property type="entry name" value="ATP-BINDING CASSETTE SUB-FAMILY B MEMBER 10, MITOCHONDRIAL"/>
    <property type="match status" value="1"/>
</dbReference>
<organism evidence="7">
    <name type="scientific">marine metagenome</name>
    <dbReference type="NCBI Taxonomy" id="408172"/>
    <lineage>
        <taxon>unclassified sequences</taxon>
        <taxon>metagenomes</taxon>
        <taxon>ecological metagenomes</taxon>
    </lineage>
</organism>
<dbReference type="PROSITE" id="PS50929">
    <property type="entry name" value="ABC_TM1F"/>
    <property type="match status" value="1"/>
</dbReference>
<evidence type="ECO:0000256" key="2">
    <source>
        <dbReference type="ARBA" id="ARBA00022692"/>
    </source>
</evidence>
<keyword evidence="4 5" id="KW-0472">Membrane</keyword>
<evidence type="ECO:0000256" key="3">
    <source>
        <dbReference type="ARBA" id="ARBA00022989"/>
    </source>
</evidence>
<evidence type="ECO:0000256" key="4">
    <source>
        <dbReference type="ARBA" id="ARBA00023136"/>
    </source>
</evidence>
<gene>
    <name evidence="7" type="ORF">METZ01_LOCUS270030</name>
</gene>
<reference evidence="7" key="1">
    <citation type="submission" date="2018-05" db="EMBL/GenBank/DDBJ databases">
        <authorList>
            <person name="Lanie J.A."/>
            <person name="Ng W.-L."/>
            <person name="Kazmierczak K.M."/>
            <person name="Andrzejewski T.M."/>
            <person name="Davidsen T.M."/>
            <person name="Wayne K.J."/>
            <person name="Tettelin H."/>
            <person name="Glass J.I."/>
            <person name="Rusch D."/>
            <person name="Podicherti R."/>
            <person name="Tsui H.-C.T."/>
            <person name="Winkler M.E."/>
        </authorList>
    </citation>
    <scope>NUCLEOTIDE SEQUENCE</scope>
</reference>
<proteinExistence type="predicted"/>
<keyword evidence="3 5" id="KW-1133">Transmembrane helix</keyword>
<dbReference type="GO" id="GO:0016020">
    <property type="term" value="C:membrane"/>
    <property type="evidence" value="ECO:0007669"/>
    <property type="project" value="UniProtKB-SubCell"/>
</dbReference>
<evidence type="ECO:0000313" key="7">
    <source>
        <dbReference type="EMBL" id="SVC17176.1"/>
    </source>
</evidence>
<feature type="transmembrane region" description="Helical" evidence="5">
    <location>
        <begin position="172"/>
        <end position="196"/>
    </location>
</feature>
<dbReference type="GO" id="GO:0015421">
    <property type="term" value="F:ABC-type oligopeptide transporter activity"/>
    <property type="evidence" value="ECO:0007669"/>
    <property type="project" value="TreeGrafter"/>
</dbReference>
<evidence type="ECO:0000256" key="5">
    <source>
        <dbReference type="SAM" id="Phobius"/>
    </source>
</evidence>
<feature type="non-terminal residue" evidence="7">
    <location>
        <position position="260"/>
    </location>
</feature>
<protein>
    <recommendedName>
        <fullName evidence="6">ABC transmembrane type-1 domain-containing protein</fullName>
    </recommendedName>
</protein>
<dbReference type="EMBL" id="UINC01077231">
    <property type="protein sequence ID" value="SVC17176.1"/>
    <property type="molecule type" value="Genomic_DNA"/>
</dbReference>
<feature type="domain" description="ABC transmembrane type-1" evidence="6">
    <location>
        <begin position="23"/>
        <end position="260"/>
    </location>
</feature>
<dbReference type="PANTHER" id="PTHR43394">
    <property type="entry name" value="ATP-DEPENDENT PERMEASE MDL1, MITOCHONDRIAL"/>
    <property type="match status" value="1"/>
</dbReference>
<dbReference type="InterPro" id="IPR039421">
    <property type="entry name" value="Type_1_exporter"/>
</dbReference>
<sequence>MHKLRQIFAFVAPYLKPYWGRIVAGVFFGILFGASNGLVLWATKTMLDRLVPPDAATAKTAPPEGDLPANWFTDTAASIQDNILNTLDPWLPKMGAPLETEQIIGGLLVFPLLVGLRGSSKFLGAYCLAWASERVINDLRVTVFNNLSRLSIPFFNRATTGDLITRINGDALLLQTCLASGVGILVSEPVAIISIFTGLCLIDWELTLGMLVLFPICVIPIVYFGKKARKATGKRVAANIDQSSLAVEMFSGMRVIKAFG</sequence>
<feature type="transmembrane region" description="Helical" evidence="5">
    <location>
        <begin position="208"/>
        <end position="225"/>
    </location>
</feature>
<keyword evidence="2 5" id="KW-0812">Transmembrane</keyword>
<dbReference type="GO" id="GO:0005524">
    <property type="term" value="F:ATP binding"/>
    <property type="evidence" value="ECO:0007669"/>
    <property type="project" value="InterPro"/>
</dbReference>
<comment type="subcellular location">
    <subcellularLocation>
        <location evidence="1">Membrane</location>
        <topology evidence="1">Multi-pass membrane protein</topology>
    </subcellularLocation>
</comment>
<accession>A0A382JZJ2</accession>